<feature type="region of interest" description="Disordered" evidence="1">
    <location>
        <begin position="14"/>
        <end position="45"/>
    </location>
</feature>
<accession>A0ABN3FLC1</accession>
<dbReference type="SUPFAM" id="SSF82607">
    <property type="entry name" value="YbaB-like"/>
    <property type="match status" value="1"/>
</dbReference>
<dbReference type="EMBL" id="BAAARA010000001">
    <property type="protein sequence ID" value="GAA2332731.1"/>
    <property type="molecule type" value="Genomic_DNA"/>
</dbReference>
<dbReference type="Proteomes" id="UP001501218">
    <property type="component" value="Unassembled WGS sequence"/>
</dbReference>
<dbReference type="InterPro" id="IPR004401">
    <property type="entry name" value="YbaB/EbfC"/>
</dbReference>
<sequence>MDASERIQEMMRRFEEQAQQAGQLKDKMQEVRGRASSDDGSVSVEVAPSGAVVDLRLSPEAMRQSHSALQQAILGAIRAATQNAAQQMDEVVDPALGERAEQFKEAFNAHSRPPQDEAPAGRSSGGDDEDFSHGSYLR</sequence>
<evidence type="ECO:0000313" key="3">
    <source>
        <dbReference type="Proteomes" id="UP001501218"/>
    </source>
</evidence>
<dbReference type="Gene3D" id="3.30.1310.10">
    <property type="entry name" value="Nucleoid-associated protein YbaB-like domain"/>
    <property type="match status" value="1"/>
</dbReference>
<proteinExistence type="predicted"/>
<keyword evidence="3" id="KW-1185">Reference proteome</keyword>
<feature type="compositionally biased region" description="Basic and acidic residues" evidence="1">
    <location>
        <begin position="24"/>
        <end position="37"/>
    </location>
</feature>
<evidence type="ECO:0000313" key="2">
    <source>
        <dbReference type="EMBL" id="GAA2332731.1"/>
    </source>
</evidence>
<feature type="region of interest" description="Disordered" evidence="1">
    <location>
        <begin position="89"/>
        <end position="138"/>
    </location>
</feature>
<dbReference type="InterPro" id="IPR036894">
    <property type="entry name" value="YbaB-like_sf"/>
</dbReference>
<dbReference type="Pfam" id="PF02575">
    <property type="entry name" value="YbaB_DNA_bd"/>
    <property type="match status" value="1"/>
</dbReference>
<reference evidence="2 3" key="1">
    <citation type="journal article" date="2019" name="Int. J. Syst. Evol. Microbiol.">
        <title>The Global Catalogue of Microorganisms (GCM) 10K type strain sequencing project: providing services to taxonomists for standard genome sequencing and annotation.</title>
        <authorList>
            <consortium name="The Broad Institute Genomics Platform"/>
            <consortium name="The Broad Institute Genome Sequencing Center for Infectious Disease"/>
            <person name="Wu L."/>
            <person name="Ma J."/>
        </authorList>
    </citation>
    <scope>NUCLEOTIDE SEQUENCE [LARGE SCALE GENOMIC DNA]</scope>
    <source>
        <strain evidence="2 3">JCM 16221</strain>
    </source>
</reference>
<gene>
    <name evidence="2" type="ORF">GCM10009854_05040</name>
</gene>
<comment type="caution">
    <text evidence="2">The sequence shown here is derived from an EMBL/GenBank/DDBJ whole genome shotgun (WGS) entry which is preliminary data.</text>
</comment>
<organism evidence="2 3">
    <name type="scientific">Saccharopolyspora halophila</name>
    <dbReference type="NCBI Taxonomy" id="405551"/>
    <lineage>
        <taxon>Bacteria</taxon>
        <taxon>Bacillati</taxon>
        <taxon>Actinomycetota</taxon>
        <taxon>Actinomycetes</taxon>
        <taxon>Pseudonocardiales</taxon>
        <taxon>Pseudonocardiaceae</taxon>
        <taxon>Saccharopolyspora</taxon>
    </lineage>
</organism>
<evidence type="ECO:0000256" key="1">
    <source>
        <dbReference type="SAM" id="MobiDB-lite"/>
    </source>
</evidence>
<protein>
    <submittedName>
        <fullName evidence="2">YbaB/EbfC family nucleoid-associated protein</fullName>
    </submittedName>
</protein>
<name>A0ABN3FLC1_9PSEU</name>